<evidence type="ECO:0000313" key="3">
    <source>
        <dbReference type="EMBL" id="CAL6034425.1"/>
    </source>
</evidence>
<evidence type="ECO:0000313" key="2">
    <source>
        <dbReference type="EMBL" id="CAI9978140.1"/>
    </source>
</evidence>
<sequence>MGPVNCSFIGCKYFWVVFSHGLPHWSSLSSEFEILLSGFDNKLPENCQKLNEELKEMKTKLQCEPGRFLNPTSWCDVGKTRRGKWDYPSLVPLNTSELRTKTVEPLPDRQHTEEELGESQSSQRGEMYFE</sequence>
<keyword evidence="4" id="KW-1185">Reference proteome</keyword>
<gene>
    <name evidence="3" type="ORF">HINF_LOCUS35445</name>
    <name evidence="2" type="ORF">HINF_LOCUS65785</name>
</gene>
<dbReference type="EMBL" id="CATOUU010001183">
    <property type="protein sequence ID" value="CAI9978140.1"/>
    <property type="molecule type" value="Genomic_DNA"/>
</dbReference>
<feature type="region of interest" description="Disordered" evidence="1">
    <location>
        <begin position="98"/>
        <end position="130"/>
    </location>
</feature>
<proteinExistence type="predicted"/>
<accession>A0AA86S501</accession>
<organism evidence="2">
    <name type="scientific">Hexamita inflata</name>
    <dbReference type="NCBI Taxonomy" id="28002"/>
    <lineage>
        <taxon>Eukaryota</taxon>
        <taxon>Metamonada</taxon>
        <taxon>Diplomonadida</taxon>
        <taxon>Hexamitidae</taxon>
        <taxon>Hexamitinae</taxon>
        <taxon>Hexamita</taxon>
    </lineage>
</organism>
<reference evidence="3 4" key="2">
    <citation type="submission" date="2024-07" db="EMBL/GenBank/DDBJ databases">
        <authorList>
            <person name="Akdeniz Z."/>
        </authorList>
    </citation>
    <scope>NUCLEOTIDE SEQUENCE [LARGE SCALE GENOMIC DNA]</scope>
</reference>
<comment type="caution">
    <text evidence="2">The sequence shown here is derived from an EMBL/GenBank/DDBJ whole genome shotgun (WGS) entry which is preliminary data.</text>
</comment>
<dbReference type="EMBL" id="CAXDID020000128">
    <property type="protein sequence ID" value="CAL6034425.1"/>
    <property type="molecule type" value="Genomic_DNA"/>
</dbReference>
<evidence type="ECO:0000256" key="1">
    <source>
        <dbReference type="SAM" id="MobiDB-lite"/>
    </source>
</evidence>
<evidence type="ECO:0000313" key="4">
    <source>
        <dbReference type="Proteomes" id="UP001642409"/>
    </source>
</evidence>
<name>A0AA86S501_9EUKA</name>
<reference evidence="2" key="1">
    <citation type="submission" date="2023-06" db="EMBL/GenBank/DDBJ databases">
        <authorList>
            <person name="Kurt Z."/>
        </authorList>
    </citation>
    <scope>NUCLEOTIDE SEQUENCE</scope>
</reference>
<dbReference type="AlphaFoldDB" id="A0AA86S501"/>
<feature type="compositionally biased region" description="Basic and acidic residues" evidence="1">
    <location>
        <begin position="98"/>
        <end position="114"/>
    </location>
</feature>
<protein>
    <submittedName>
        <fullName evidence="3">Hypothetical_protein</fullName>
    </submittedName>
</protein>
<dbReference type="Proteomes" id="UP001642409">
    <property type="component" value="Unassembled WGS sequence"/>
</dbReference>